<dbReference type="PANTHER" id="PTHR33745">
    <property type="entry name" value="RSBT ANTAGONIST PROTEIN RSBS-RELATED"/>
    <property type="match status" value="1"/>
</dbReference>
<accession>A0A0M0L619</accession>
<keyword evidence="4" id="KW-1185">Reference proteome</keyword>
<comment type="caution">
    <text evidence="3">The sequence shown here is derived from an EMBL/GenBank/DDBJ whole genome shotgun (WGS) entry which is preliminary data.</text>
</comment>
<dbReference type="PANTHER" id="PTHR33745:SF3">
    <property type="entry name" value="RSBT CO-ANTAGONIST PROTEIN RSBRC"/>
    <property type="match status" value="1"/>
</dbReference>
<dbReference type="Pfam" id="PF01740">
    <property type="entry name" value="STAS"/>
    <property type="match status" value="1"/>
</dbReference>
<evidence type="ECO:0000313" key="3">
    <source>
        <dbReference type="EMBL" id="KOO46469.1"/>
    </source>
</evidence>
<dbReference type="PROSITE" id="PS50801">
    <property type="entry name" value="STAS"/>
    <property type="match status" value="1"/>
</dbReference>
<reference evidence="4" key="1">
    <citation type="submission" date="2015-08" db="EMBL/GenBank/DDBJ databases">
        <title>Fjat-14210 dsm16467.</title>
        <authorList>
            <person name="Liu B."/>
            <person name="Wang J."/>
            <person name="Zhu Y."/>
            <person name="Liu G."/>
            <person name="Chen Q."/>
            <person name="Chen Z."/>
            <person name="Lan J."/>
            <person name="Che J."/>
            <person name="Ge C."/>
            <person name="Shi H."/>
            <person name="Pan Z."/>
            <person name="Liu X."/>
        </authorList>
    </citation>
    <scope>NUCLEOTIDE SEQUENCE [LARGE SCALE GENOMIC DNA]</scope>
    <source>
        <strain evidence="4">DSM 16467</strain>
    </source>
</reference>
<dbReference type="RefSeq" id="WP_053401564.1">
    <property type="nucleotide sequence ID" value="NZ_JBNNNH010000001.1"/>
</dbReference>
<keyword evidence="1" id="KW-0597">Phosphoprotein</keyword>
<dbReference type="InterPro" id="IPR051932">
    <property type="entry name" value="Bact_StressResp_Reg"/>
</dbReference>
<dbReference type="Proteomes" id="UP000037558">
    <property type="component" value="Unassembled WGS sequence"/>
</dbReference>
<gene>
    <name evidence="3" type="ORF">AMD01_11630</name>
</gene>
<dbReference type="SUPFAM" id="SSF52091">
    <property type="entry name" value="SpoIIaa-like"/>
    <property type="match status" value="1"/>
</dbReference>
<dbReference type="InterPro" id="IPR036513">
    <property type="entry name" value="STAS_dom_sf"/>
</dbReference>
<dbReference type="STRING" id="284581.AMD01_11630"/>
<dbReference type="PATRIC" id="fig|284581.3.peg.2442"/>
<proteinExistence type="predicted"/>
<sequence length="276" mass="31694">MHRNKTLHSFLLSKAKQLTEEWYASLNKNDPTGVYSSTNPAIIENLKGQNFEFHLHLCEIFILEKDAFFKKFQPWIEKVAKDPEHQSTPIHFILREFMRTREQYFGFLEEFATLHPDVTADQLKTWERLITQTFDEAILRFAEETHNMASLKLEAQQEMINELSSPVISLKDHYTALLPLVGDIDTARAKMILEKTLEQCSKMRVTRLYIDLSGVIIIDTMVAHQLFQLIDALRLIGVETILSGIRAEIAQTAVQLGLSFDKVITKASLSQALTVE</sequence>
<protein>
    <submittedName>
        <fullName evidence="3">RsbT co-antagonist protein RsbRB</fullName>
    </submittedName>
</protein>
<dbReference type="EMBL" id="LILC01000013">
    <property type="protein sequence ID" value="KOO46469.1"/>
    <property type="molecule type" value="Genomic_DNA"/>
</dbReference>
<evidence type="ECO:0000256" key="1">
    <source>
        <dbReference type="ARBA" id="ARBA00022553"/>
    </source>
</evidence>
<dbReference type="Gene3D" id="3.30.750.24">
    <property type="entry name" value="STAS domain"/>
    <property type="match status" value="1"/>
</dbReference>
<evidence type="ECO:0000259" key="2">
    <source>
        <dbReference type="PROSITE" id="PS50801"/>
    </source>
</evidence>
<evidence type="ECO:0000313" key="4">
    <source>
        <dbReference type="Proteomes" id="UP000037558"/>
    </source>
</evidence>
<dbReference type="InterPro" id="IPR002645">
    <property type="entry name" value="STAS_dom"/>
</dbReference>
<dbReference type="AlphaFoldDB" id="A0A0M0L619"/>
<name>A0A0M0L619_9BACI</name>
<organism evidence="3 4">
    <name type="scientific">Priestia koreensis</name>
    <dbReference type="NCBI Taxonomy" id="284581"/>
    <lineage>
        <taxon>Bacteria</taxon>
        <taxon>Bacillati</taxon>
        <taxon>Bacillota</taxon>
        <taxon>Bacilli</taxon>
        <taxon>Bacillales</taxon>
        <taxon>Bacillaceae</taxon>
        <taxon>Priestia</taxon>
    </lineage>
</organism>
<dbReference type="CDD" id="cd07041">
    <property type="entry name" value="STAS_RsbR_RsbS_like"/>
    <property type="match status" value="1"/>
</dbReference>
<feature type="domain" description="STAS" evidence="2">
    <location>
        <begin position="177"/>
        <end position="276"/>
    </location>
</feature>
<dbReference type="OrthoDB" id="9800154at2"/>